<organism evidence="2 3">
    <name type="scientific">Arabidopsis thaliana</name>
    <name type="common">Mouse-ear cress</name>
    <dbReference type="NCBI Taxonomy" id="3702"/>
    <lineage>
        <taxon>Eukaryota</taxon>
        <taxon>Viridiplantae</taxon>
        <taxon>Streptophyta</taxon>
        <taxon>Embryophyta</taxon>
        <taxon>Tracheophyta</taxon>
        <taxon>Spermatophyta</taxon>
        <taxon>Magnoliopsida</taxon>
        <taxon>eudicotyledons</taxon>
        <taxon>Gunneridae</taxon>
        <taxon>Pentapetalae</taxon>
        <taxon>rosids</taxon>
        <taxon>malvids</taxon>
        <taxon>Brassicales</taxon>
        <taxon>Brassicaceae</taxon>
        <taxon>Camelineae</taxon>
        <taxon>Arabidopsis</taxon>
    </lineage>
</organism>
<dbReference type="InterPro" id="IPR006527">
    <property type="entry name" value="F-box-assoc_dom_typ1"/>
</dbReference>
<accession>A0A5S9XFB4</accession>
<protein>
    <recommendedName>
        <fullName evidence="1">F-box associated beta-propeller type 1 domain-containing protein</fullName>
    </recommendedName>
</protein>
<gene>
    <name evidence="2" type="ORF">C24_LOCUS13775</name>
</gene>
<evidence type="ECO:0000313" key="2">
    <source>
        <dbReference type="EMBL" id="CAA0383566.1"/>
    </source>
</evidence>
<dbReference type="AlphaFoldDB" id="A0A5S9XFB4"/>
<dbReference type="Proteomes" id="UP000434276">
    <property type="component" value="Unassembled WGS sequence"/>
</dbReference>
<dbReference type="EMBL" id="CACSHJ010000089">
    <property type="protein sequence ID" value="CAA0383566.1"/>
    <property type="molecule type" value="Genomic_DNA"/>
</dbReference>
<proteinExistence type="predicted"/>
<dbReference type="Pfam" id="PF07734">
    <property type="entry name" value="FBA_1"/>
    <property type="match status" value="1"/>
</dbReference>
<feature type="domain" description="F-box associated beta-propeller type 1" evidence="1">
    <location>
        <begin position="1"/>
        <end position="91"/>
    </location>
</feature>
<dbReference type="OrthoDB" id="1106745at2759"/>
<evidence type="ECO:0000313" key="3">
    <source>
        <dbReference type="Proteomes" id="UP000434276"/>
    </source>
</evidence>
<name>A0A5S9XFB4_ARATH</name>
<evidence type="ECO:0000259" key="1">
    <source>
        <dbReference type="Pfam" id="PF07734"/>
    </source>
</evidence>
<reference evidence="2 3" key="1">
    <citation type="submission" date="2019-12" db="EMBL/GenBank/DDBJ databases">
        <authorList>
            <person name="Jiao W.-B."/>
            <person name="Schneeberger K."/>
        </authorList>
    </citation>
    <scope>NUCLEOTIDE SEQUENCE [LARGE SCALE GENOMIC DNA]</scope>
    <source>
        <strain evidence="3">cv. C24</strain>
    </source>
</reference>
<sequence length="106" mass="12050">MEIWVTSKVEPKWVSWNSKVFLAVDMNPLVSFQFEVRAASFFIDEENKVAVVFDKDKEDLMNPTRNVAYIIGVDGILEEVDLGIHSKSLCLKMCRSPLLTSNPQSL</sequence>